<accession>A0A8S5LBA6</accession>
<name>A0A8S5LBA6_9CAUD</name>
<evidence type="ECO:0000256" key="1">
    <source>
        <dbReference type="SAM" id="MobiDB-lite"/>
    </source>
</evidence>
<organism evidence="2">
    <name type="scientific">Siphoviridae sp. ctXOZ1</name>
    <dbReference type="NCBI Taxonomy" id="2823585"/>
    <lineage>
        <taxon>Viruses</taxon>
        <taxon>Duplodnaviria</taxon>
        <taxon>Heunggongvirae</taxon>
        <taxon>Uroviricota</taxon>
        <taxon>Caudoviricetes</taxon>
    </lineage>
</organism>
<protein>
    <submittedName>
        <fullName evidence="2">Uncharacterized protein</fullName>
    </submittedName>
</protein>
<evidence type="ECO:0000313" key="2">
    <source>
        <dbReference type="EMBL" id="DAD67242.1"/>
    </source>
</evidence>
<proteinExistence type="predicted"/>
<sequence>MAYNLDRLKWEDAPKDWFGFGRAIVANLPDFDPKEGLHVIVRTPRTSGQEPEMLAPASPTGISTPSGWASSEDEKGWPVLDDLFGREHWQAFLDKYRIPREPA</sequence>
<dbReference type="EMBL" id="BK014672">
    <property type="protein sequence ID" value="DAD67242.1"/>
    <property type="molecule type" value="Genomic_DNA"/>
</dbReference>
<feature type="compositionally biased region" description="Polar residues" evidence="1">
    <location>
        <begin position="60"/>
        <end position="69"/>
    </location>
</feature>
<reference evidence="2" key="1">
    <citation type="journal article" date="2021" name="Proc. Natl. Acad. Sci. U.S.A.">
        <title>A Catalog of Tens of Thousands of Viruses from Human Metagenomes Reveals Hidden Associations with Chronic Diseases.</title>
        <authorList>
            <person name="Tisza M.J."/>
            <person name="Buck C.B."/>
        </authorList>
    </citation>
    <scope>NUCLEOTIDE SEQUENCE</scope>
    <source>
        <strain evidence="2">CtXOZ1</strain>
    </source>
</reference>
<feature type="region of interest" description="Disordered" evidence="1">
    <location>
        <begin position="44"/>
        <end position="74"/>
    </location>
</feature>